<evidence type="ECO:0000313" key="2">
    <source>
        <dbReference type="EMBL" id="OGG26338.1"/>
    </source>
</evidence>
<dbReference type="Proteomes" id="UP000176609">
    <property type="component" value="Unassembled WGS sequence"/>
</dbReference>
<name>A0A1F6ANU8_9BACT</name>
<protein>
    <submittedName>
        <fullName evidence="2">Uncharacterized protein</fullName>
    </submittedName>
</protein>
<comment type="caution">
    <text evidence="2">The sequence shown here is derived from an EMBL/GenBank/DDBJ whole genome shotgun (WGS) entry which is preliminary data.</text>
</comment>
<reference evidence="2 3" key="1">
    <citation type="journal article" date="2016" name="Nat. Commun.">
        <title>Thousands of microbial genomes shed light on interconnected biogeochemical processes in an aquifer system.</title>
        <authorList>
            <person name="Anantharaman K."/>
            <person name="Brown C.T."/>
            <person name="Hug L.A."/>
            <person name="Sharon I."/>
            <person name="Castelle C.J."/>
            <person name="Probst A.J."/>
            <person name="Thomas B.C."/>
            <person name="Singh A."/>
            <person name="Wilkins M.J."/>
            <person name="Karaoz U."/>
            <person name="Brodie E.L."/>
            <person name="Williams K.H."/>
            <person name="Hubbard S.S."/>
            <person name="Banfield J.F."/>
        </authorList>
    </citation>
    <scope>NUCLEOTIDE SEQUENCE [LARGE SCALE GENOMIC DNA]</scope>
</reference>
<keyword evidence="1" id="KW-0472">Membrane</keyword>
<proteinExistence type="predicted"/>
<sequence length="363" mass="40667">MYNLFLILFYVTLLLFIVGLFNPRWVPLFTKGEKTRKKAALVYGLSTIIIFLTAVFIPMPGQTTKSEPDAVPSFAVPSLPEPSVEAALPKCFKEVKASAVRQTTDQPDDNSDYQIHVMYVLPSDRTDRDLDTNGTIATSVSAWENWLCNQTKGKTLRLDTYKGALDITFVWLPGGENALARGLDLPSTFYTGSVPKNEFIADAIGLKLKALGFNKPNKLYVVYYDGLSTYACGQGSGRNHAAFIYMHGHSPYNIPCKRYRFATDYTQPKSFDAVLMHEIIHTLGFLPSCSPHKTKDYGKDFQHATDDPSDLMSTDYTTWWEDPTKAVLDYNHDDYYDANIPGCPDLKNSAFLTGEGSELPPKW</sequence>
<evidence type="ECO:0000256" key="1">
    <source>
        <dbReference type="SAM" id="Phobius"/>
    </source>
</evidence>
<accession>A0A1F6ANU8</accession>
<keyword evidence="1" id="KW-1133">Transmembrane helix</keyword>
<gene>
    <name evidence="2" type="ORF">A2960_03315</name>
</gene>
<feature type="transmembrane region" description="Helical" evidence="1">
    <location>
        <begin position="6"/>
        <end position="27"/>
    </location>
</feature>
<organism evidence="2 3">
    <name type="scientific">Candidatus Gottesmanbacteria bacterium RIFCSPLOWO2_01_FULL_39_12b</name>
    <dbReference type="NCBI Taxonomy" id="1798388"/>
    <lineage>
        <taxon>Bacteria</taxon>
        <taxon>Candidatus Gottesmaniibacteriota</taxon>
    </lineage>
</organism>
<feature type="transmembrane region" description="Helical" evidence="1">
    <location>
        <begin position="39"/>
        <end position="59"/>
    </location>
</feature>
<evidence type="ECO:0000313" key="3">
    <source>
        <dbReference type="Proteomes" id="UP000176609"/>
    </source>
</evidence>
<dbReference type="AlphaFoldDB" id="A0A1F6ANU8"/>
<keyword evidence="1" id="KW-0812">Transmembrane</keyword>
<dbReference type="EMBL" id="MFJR01000010">
    <property type="protein sequence ID" value="OGG26338.1"/>
    <property type="molecule type" value="Genomic_DNA"/>
</dbReference>